<accession>A0A0M3KCF9</accession>
<evidence type="ECO:0000313" key="3">
    <source>
        <dbReference type="WBParaSite" id="ASIM_0001865901-mRNA-1"/>
    </source>
</evidence>
<protein>
    <submittedName>
        <fullName evidence="3">Spartin (inferred by orthology to a human protein)</fullName>
    </submittedName>
</protein>
<keyword evidence="2" id="KW-1185">Reference proteome</keyword>
<name>A0A0M3KCF9_ANISI</name>
<dbReference type="AlphaFoldDB" id="A0A0M3KCF9"/>
<dbReference type="WBParaSite" id="ASIM_0001865901-mRNA-1">
    <property type="protein sequence ID" value="ASIM_0001865901-mRNA-1"/>
    <property type="gene ID" value="ASIM_0001865901"/>
</dbReference>
<dbReference type="OrthoDB" id="20821at2759"/>
<reference evidence="3" key="1">
    <citation type="submission" date="2017-02" db="UniProtKB">
        <authorList>
            <consortium name="WormBaseParasite"/>
        </authorList>
    </citation>
    <scope>IDENTIFICATION</scope>
</reference>
<dbReference type="Proteomes" id="UP000267096">
    <property type="component" value="Unassembled WGS sequence"/>
</dbReference>
<evidence type="ECO:0000313" key="1">
    <source>
        <dbReference type="EMBL" id="VDK62964.1"/>
    </source>
</evidence>
<gene>
    <name evidence="1" type="ORF">ASIM_LOCUS18057</name>
</gene>
<reference evidence="1 2" key="2">
    <citation type="submission" date="2018-11" db="EMBL/GenBank/DDBJ databases">
        <authorList>
            <consortium name="Pathogen Informatics"/>
        </authorList>
    </citation>
    <scope>NUCLEOTIDE SEQUENCE [LARGE SCALE GENOMIC DNA]</scope>
</reference>
<sequence>MTSCSPNIDDLFAEAFACFEQGLCYDEINDYENAIIIYERGLNLVKEAELGKNAKKSALYKEICTSGKRVEKRLKKLKKEKTPTQLKRSLTEPEKEKPDEWVMVDKASIGDEDVKHELREQLESINEGEAELVFFIPDGVQLFIIEGDSTSVPTYPCPLEIFRFNKQTKLTNDVQAEAFIKVSIGQFECILDFRIPSDPNTRAQHFICNSSFEFKILQ</sequence>
<proteinExistence type="predicted"/>
<organism evidence="3">
    <name type="scientific">Anisakis simplex</name>
    <name type="common">Herring worm</name>
    <dbReference type="NCBI Taxonomy" id="6269"/>
    <lineage>
        <taxon>Eukaryota</taxon>
        <taxon>Metazoa</taxon>
        <taxon>Ecdysozoa</taxon>
        <taxon>Nematoda</taxon>
        <taxon>Chromadorea</taxon>
        <taxon>Rhabditida</taxon>
        <taxon>Spirurina</taxon>
        <taxon>Ascaridomorpha</taxon>
        <taxon>Ascaridoidea</taxon>
        <taxon>Anisakidae</taxon>
        <taxon>Anisakis</taxon>
        <taxon>Anisakis simplex complex</taxon>
    </lineage>
</organism>
<dbReference type="EMBL" id="UYRR01034968">
    <property type="protein sequence ID" value="VDK62964.1"/>
    <property type="molecule type" value="Genomic_DNA"/>
</dbReference>
<evidence type="ECO:0000313" key="2">
    <source>
        <dbReference type="Proteomes" id="UP000267096"/>
    </source>
</evidence>